<comment type="catalytic activity">
    <reaction evidence="6">
        <text>ATP + H2O = ADP + phosphate + H(+)</text>
        <dbReference type="Rhea" id="RHEA:13065"/>
        <dbReference type="ChEBI" id="CHEBI:15377"/>
        <dbReference type="ChEBI" id="CHEBI:15378"/>
        <dbReference type="ChEBI" id="CHEBI:30616"/>
        <dbReference type="ChEBI" id="CHEBI:43474"/>
        <dbReference type="ChEBI" id="CHEBI:456216"/>
    </reaction>
</comment>
<evidence type="ECO:0000256" key="6">
    <source>
        <dbReference type="ARBA" id="ARBA00049360"/>
    </source>
</evidence>
<keyword evidence="10" id="KW-1185">Reference proteome</keyword>
<dbReference type="Gene3D" id="6.10.280.40">
    <property type="match status" value="1"/>
</dbReference>
<gene>
    <name evidence="9" type="ORF">ACJRO7_036340</name>
</gene>
<dbReference type="GO" id="GO:0005524">
    <property type="term" value="F:ATP binding"/>
    <property type="evidence" value="ECO:0007669"/>
    <property type="project" value="UniProtKB-KW"/>
</dbReference>
<dbReference type="InterPro" id="IPR027417">
    <property type="entry name" value="P-loop_NTPase"/>
</dbReference>
<dbReference type="EMBL" id="JBJKBG010000013">
    <property type="protein sequence ID" value="KAL3713932.1"/>
    <property type="molecule type" value="Genomic_DNA"/>
</dbReference>
<keyword evidence="4" id="KW-0547">Nucleotide-binding</keyword>
<keyword evidence="3" id="KW-0378">Hydrolase</keyword>
<sequence>MMGSGNGLALLLAAALPALFLLRLLYRTSLLHKLAALLRSVEDRCHAYQHYRIPQYSEHLQENQLYRKVSTYLSSLASLDGSDFTNLFSGVRSNDVVLRLDPDRPVADRFLSAPLSWANEAGGPERRAFVLKIRKRDRRRVLQPYLQHIFQVSDEIEQKKNEVRLFMNLDGGDRPGEGGPRWLSVPFTHPATIDTVVMDPELKGKVKSDLESFLKSKQYYHRLGRVWKRSYLLHGASGTGKSSFAAAVAKFLEYDIYDVDLSRVADDSDLKALLLQTTPRSVIVVEDLDRFLERKSTAVSLSGVLSFMDGIVSCCGEERVMVFTMNDKDRIDQAVTRPGRIDVHVHFPLCDFSAFKGLASNYLGLKEHKLFPQVEEIFQAGARLSPAHIGEIMIANRSSPTRALKTVIGALQSSSEGREVLSKNGATLTGSRSGREAAEPASVFCRESVHTVREFGKLYGLLKMGSRRRDNSMDLSSGEKEGSKHEAQS</sequence>
<dbReference type="Proteomes" id="UP001634007">
    <property type="component" value="Unassembled WGS sequence"/>
</dbReference>
<evidence type="ECO:0000256" key="3">
    <source>
        <dbReference type="ARBA" id="ARBA00022801"/>
    </source>
</evidence>
<dbReference type="SUPFAM" id="SSF52540">
    <property type="entry name" value="P-loop containing nucleoside triphosphate hydrolases"/>
    <property type="match status" value="1"/>
</dbReference>
<keyword evidence="4" id="KW-0067">ATP-binding</keyword>
<dbReference type="InterPro" id="IPR050747">
    <property type="entry name" value="Mitochondrial_chaperone_BCS1"/>
</dbReference>
<dbReference type="GO" id="GO:0016787">
    <property type="term" value="F:hydrolase activity"/>
    <property type="evidence" value="ECO:0007669"/>
    <property type="project" value="UniProtKB-KW"/>
</dbReference>
<dbReference type="InterPro" id="IPR003593">
    <property type="entry name" value="AAA+_ATPase"/>
</dbReference>
<accession>A0ABD3IG23</accession>
<dbReference type="InterPro" id="IPR058017">
    <property type="entry name" value="At3g28540-like_C"/>
</dbReference>
<evidence type="ECO:0000256" key="5">
    <source>
        <dbReference type="ARBA" id="ARBA00022842"/>
    </source>
</evidence>
<dbReference type="Pfam" id="PF00004">
    <property type="entry name" value="AAA"/>
    <property type="match status" value="1"/>
</dbReference>
<evidence type="ECO:0000256" key="7">
    <source>
        <dbReference type="SAM" id="MobiDB-lite"/>
    </source>
</evidence>
<reference evidence="9 10" key="1">
    <citation type="submission" date="2024-11" db="EMBL/GenBank/DDBJ databases">
        <title>Chromosome-level genome assembly of Eucalyptus globulus Labill. provides insights into its genome evolution.</title>
        <authorList>
            <person name="Li X."/>
        </authorList>
    </citation>
    <scope>NUCLEOTIDE SEQUENCE [LARGE SCALE GENOMIC DNA]</scope>
    <source>
        <strain evidence="9">CL2024</strain>
        <tissue evidence="9">Fresh tender leaves</tissue>
    </source>
</reference>
<dbReference type="AlphaFoldDB" id="A0ABD3IG23"/>
<comment type="caution">
    <text evidence="9">The sequence shown here is derived from an EMBL/GenBank/DDBJ whole genome shotgun (WGS) entry which is preliminary data.</text>
</comment>
<comment type="similarity">
    <text evidence="2">Belongs to the AAA ATPase family. BCS1 subfamily.</text>
</comment>
<feature type="region of interest" description="Disordered" evidence="7">
    <location>
        <begin position="468"/>
        <end position="489"/>
    </location>
</feature>
<dbReference type="InterPro" id="IPR003959">
    <property type="entry name" value="ATPase_AAA_core"/>
</dbReference>
<evidence type="ECO:0000256" key="1">
    <source>
        <dbReference type="ARBA" id="ARBA00001946"/>
    </source>
</evidence>
<dbReference type="InterPro" id="IPR025753">
    <property type="entry name" value="AAA_N_dom"/>
</dbReference>
<name>A0ABD3IG23_EUCGL</name>
<proteinExistence type="inferred from homology"/>
<evidence type="ECO:0000313" key="10">
    <source>
        <dbReference type="Proteomes" id="UP001634007"/>
    </source>
</evidence>
<comment type="cofactor">
    <cofactor evidence="1">
        <name>Mg(2+)</name>
        <dbReference type="ChEBI" id="CHEBI:18420"/>
    </cofactor>
</comment>
<dbReference type="Gene3D" id="3.40.50.300">
    <property type="entry name" value="P-loop containing nucleotide triphosphate hydrolases"/>
    <property type="match status" value="1"/>
</dbReference>
<dbReference type="Pfam" id="PF25568">
    <property type="entry name" value="AAA_lid_At3g28540"/>
    <property type="match status" value="1"/>
</dbReference>
<dbReference type="Pfam" id="PF14363">
    <property type="entry name" value="AAA_assoc"/>
    <property type="match status" value="1"/>
</dbReference>
<feature type="domain" description="AAA+ ATPase" evidence="8">
    <location>
        <begin position="227"/>
        <end position="351"/>
    </location>
</feature>
<keyword evidence="5" id="KW-0460">Magnesium</keyword>
<dbReference type="PANTHER" id="PTHR23070">
    <property type="entry name" value="BCS1 AAA-TYPE ATPASE"/>
    <property type="match status" value="1"/>
</dbReference>
<dbReference type="GO" id="GO:0006950">
    <property type="term" value="P:response to stress"/>
    <property type="evidence" value="ECO:0007669"/>
    <property type="project" value="UniProtKB-ARBA"/>
</dbReference>
<evidence type="ECO:0000259" key="8">
    <source>
        <dbReference type="SMART" id="SM00382"/>
    </source>
</evidence>
<protein>
    <recommendedName>
        <fullName evidence="8">AAA+ ATPase domain-containing protein</fullName>
    </recommendedName>
</protein>
<evidence type="ECO:0000256" key="4">
    <source>
        <dbReference type="ARBA" id="ARBA00022840"/>
    </source>
</evidence>
<evidence type="ECO:0000256" key="2">
    <source>
        <dbReference type="ARBA" id="ARBA00007448"/>
    </source>
</evidence>
<evidence type="ECO:0000313" key="9">
    <source>
        <dbReference type="EMBL" id="KAL3713932.1"/>
    </source>
</evidence>
<organism evidence="9 10">
    <name type="scientific">Eucalyptus globulus</name>
    <name type="common">Tasmanian blue gum</name>
    <dbReference type="NCBI Taxonomy" id="34317"/>
    <lineage>
        <taxon>Eukaryota</taxon>
        <taxon>Viridiplantae</taxon>
        <taxon>Streptophyta</taxon>
        <taxon>Embryophyta</taxon>
        <taxon>Tracheophyta</taxon>
        <taxon>Spermatophyta</taxon>
        <taxon>Magnoliopsida</taxon>
        <taxon>eudicotyledons</taxon>
        <taxon>Gunneridae</taxon>
        <taxon>Pentapetalae</taxon>
        <taxon>rosids</taxon>
        <taxon>malvids</taxon>
        <taxon>Myrtales</taxon>
        <taxon>Myrtaceae</taxon>
        <taxon>Myrtoideae</taxon>
        <taxon>Eucalypteae</taxon>
        <taxon>Eucalyptus</taxon>
    </lineage>
</organism>
<dbReference type="SMART" id="SM00382">
    <property type="entry name" value="AAA"/>
    <property type="match status" value="1"/>
</dbReference>